<evidence type="ECO:0000313" key="2">
    <source>
        <dbReference type="Proteomes" id="UP000202031"/>
    </source>
</evidence>
<dbReference type="GeneID" id="46920684"/>
<dbReference type="InterPro" id="IPR042099">
    <property type="entry name" value="ANL_N_sf"/>
</dbReference>
<sequence>MTNILEFLENQAENNPGKIAFKDGYNNLLSFKELLENSKKIGSSLASLKANGAVAIHAKKSCLSLCAMLGGCSSGVLL</sequence>
<reference evidence="2" key="1">
    <citation type="journal article" date="2017" name="Genome Biol. Evol.">
        <title>Comparative Genomic Analysis Identifies a Campylobacter Clade Deficient in Selenium Metabolism.</title>
        <authorList>
            <person name="Miller W.G."/>
            <person name="Yee E."/>
            <person name="Lopes B.S."/>
            <person name="Chapman M.H."/>
            <person name="Huynh S."/>
            <person name="Bono J.L."/>
            <person name="Parker C.T."/>
            <person name="Strachan N.J.C."/>
            <person name="Forbes K.J."/>
        </authorList>
    </citation>
    <scope>NUCLEOTIDE SEQUENCE [LARGE SCALE GENOMIC DNA]</scope>
    <source>
        <strain evidence="2">NCTC 13004</strain>
    </source>
</reference>
<organism evidence="1 2">
    <name type="scientific">Campylobacter lanienae NCTC 13004</name>
    <dbReference type="NCBI Taxonomy" id="1031753"/>
    <lineage>
        <taxon>Bacteria</taxon>
        <taxon>Pseudomonadati</taxon>
        <taxon>Campylobacterota</taxon>
        <taxon>Epsilonproteobacteria</taxon>
        <taxon>Campylobacterales</taxon>
        <taxon>Campylobacteraceae</taxon>
        <taxon>Campylobacter</taxon>
    </lineage>
</organism>
<dbReference type="Gene3D" id="3.40.50.12780">
    <property type="entry name" value="N-terminal domain of ligase-like"/>
    <property type="match status" value="1"/>
</dbReference>
<gene>
    <name evidence="1" type="ORF">CLAN_0213</name>
</gene>
<evidence type="ECO:0000313" key="1">
    <source>
        <dbReference type="EMBL" id="ARQ96984.1"/>
    </source>
</evidence>
<dbReference type="EMBL" id="CP015578">
    <property type="protein sequence ID" value="ARQ96984.1"/>
    <property type="molecule type" value="Genomic_DNA"/>
</dbReference>
<name>A0A1X9SL99_9BACT</name>
<reference evidence="2" key="2">
    <citation type="journal article" date="2017" name="Genome Biol. Evol.">
        <title>Comparative genomic analysis identifies a Campylobacter clade deficient in selenium metabolism.</title>
        <authorList>
            <person name="Miller W.G."/>
            <person name="Yee E."/>
            <person name="Lopes B.S."/>
            <person name="Chapman M.H."/>
            <person name="Huynh S."/>
            <person name="Bono J.L."/>
            <person name="Parker C.T."/>
            <person name="Strachan N.J.C."/>
            <person name="Forbes K.J."/>
        </authorList>
    </citation>
    <scope>NUCLEOTIDE SEQUENCE [LARGE SCALE GENOMIC DNA]</scope>
    <source>
        <strain evidence="2">NCTC 13004</strain>
    </source>
</reference>
<dbReference type="KEGG" id="clx:CLAN_0213"/>
<dbReference type="SUPFAM" id="SSF56801">
    <property type="entry name" value="Acetyl-CoA synthetase-like"/>
    <property type="match status" value="1"/>
</dbReference>
<accession>A0A1X9SL99</accession>
<protein>
    <submittedName>
        <fullName evidence="1">AMP-binding enzyme</fullName>
    </submittedName>
</protein>
<dbReference type="Proteomes" id="UP000202031">
    <property type="component" value="Chromosome"/>
</dbReference>
<dbReference type="RefSeq" id="WP_100590374.1">
    <property type="nucleotide sequence ID" value="NZ_CP015578.1"/>
</dbReference>
<proteinExistence type="predicted"/>
<dbReference type="AlphaFoldDB" id="A0A1X9SL99"/>